<name>A0A1I7Z083_9BILA</name>
<dbReference type="PROSITE" id="PS51257">
    <property type="entry name" value="PROKAR_LIPOPROTEIN"/>
    <property type="match status" value="1"/>
</dbReference>
<evidence type="ECO:0000313" key="3">
    <source>
        <dbReference type="WBParaSite" id="L893_g21500.t1"/>
    </source>
</evidence>
<evidence type="ECO:0000313" key="2">
    <source>
        <dbReference type="Proteomes" id="UP000095287"/>
    </source>
</evidence>
<dbReference type="WBParaSite" id="L893_g21500.t1">
    <property type="protein sequence ID" value="L893_g21500.t1"/>
    <property type="gene ID" value="L893_g21500"/>
</dbReference>
<sequence>MGRAVDLLLFTAAFLVFQSCETRFSPIVLEPIARYQSPCIITCLDTVIDPEMEIRPSRSVSYAYFLSHLEDICSVISYGKDCIEECDPQFQNPFAKKPMTIICTEEMIDAVKPYKACFEEKHDSTKQACVNSCGEIKVLRSKIETLNDLITRGSNASVVQNELYNVRNSECKMIKCMARCSLREISKQCGEDSGAFFKRYLTAVLDAGKEDLLSSRKPEEILNPRLAECSYALNTAEMFNQE</sequence>
<proteinExistence type="predicted"/>
<organism evidence="2 3">
    <name type="scientific">Steinernema glaseri</name>
    <dbReference type="NCBI Taxonomy" id="37863"/>
    <lineage>
        <taxon>Eukaryota</taxon>
        <taxon>Metazoa</taxon>
        <taxon>Ecdysozoa</taxon>
        <taxon>Nematoda</taxon>
        <taxon>Chromadorea</taxon>
        <taxon>Rhabditida</taxon>
        <taxon>Tylenchina</taxon>
        <taxon>Panagrolaimomorpha</taxon>
        <taxon>Strongyloidoidea</taxon>
        <taxon>Steinernematidae</taxon>
        <taxon>Steinernema</taxon>
    </lineage>
</organism>
<reference evidence="3" key="1">
    <citation type="submission" date="2016-11" db="UniProtKB">
        <authorList>
            <consortium name="WormBaseParasite"/>
        </authorList>
    </citation>
    <scope>IDENTIFICATION</scope>
</reference>
<keyword evidence="2" id="KW-1185">Reference proteome</keyword>
<keyword evidence="1" id="KW-0732">Signal</keyword>
<feature type="chain" id="PRO_5009312808" evidence="1">
    <location>
        <begin position="23"/>
        <end position="242"/>
    </location>
</feature>
<dbReference type="AlphaFoldDB" id="A0A1I7Z083"/>
<evidence type="ECO:0000256" key="1">
    <source>
        <dbReference type="SAM" id="SignalP"/>
    </source>
</evidence>
<dbReference type="Proteomes" id="UP000095287">
    <property type="component" value="Unplaced"/>
</dbReference>
<feature type="signal peptide" evidence="1">
    <location>
        <begin position="1"/>
        <end position="22"/>
    </location>
</feature>
<accession>A0A1I7Z083</accession>
<protein>
    <submittedName>
        <fullName evidence="3">CPG4 domain-containing protein</fullName>
    </submittedName>
</protein>